<keyword evidence="4" id="KW-0282">Flagellum</keyword>
<keyword evidence="13" id="KW-1185">Reference proteome</keyword>
<evidence type="ECO:0000256" key="8">
    <source>
        <dbReference type="ARBA" id="ARBA00023273"/>
    </source>
</evidence>
<dbReference type="PANTHER" id="PTHR14517:SF6">
    <property type="entry name" value="RE41410P"/>
    <property type="match status" value="1"/>
</dbReference>
<comment type="subunit">
    <text evidence="9">Microtubule inner protein component of sperm flagellar doublet microtubules.</text>
</comment>
<keyword evidence="5 10" id="KW-0175">Coiled coil</keyword>
<accession>A0A7J7J023</accession>
<keyword evidence="6" id="KW-0969">Cilium</keyword>
<dbReference type="EMBL" id="VXIV02003229">
    <property type="protein sequence ID" value="KAF6019463.1"/>
    <property type="molecule type" value="Genomic_DNA"/>
</dbReference>
<evidence type="ECO:0000256" key="10">
    <source>
        <dbReference type="SAM" id="Coils"/>
    </source>
</evidence>
<evidence type="ECO:0000256" key="2">
    <source>
        <dbReference type="ARBA" id="ARBA00006875"/>
    </source>
</evidence>
<keyword evidence="7" id="KW-0206">Cytoskeleton</keyword>
<comment type="subcellular location">
    <subcellularLocation>
        <location evidence="1">Cytoplasm</location>
        <location evidence="1">Cytoskeleton</location>
        <location evidence="1">Flagellum axoneme</location>
    </subcellularLocation>
</comment>
<dbReference type="OrthoDB" id="429119at2759"/>
<evidence type="ECO:0000313" key="13">
    <source>
        <dbReference type="Proteomes" id="UP000593567"/>
    </source>
</evidence>
<dbReference type="Proteomes" id="UP000593567">
    <property type="component" value="Unassembled WGS sequence"/>
</dbReference>
<evidence type="ECO:0000256" key="4">
    <source>
        <dbReference type="ARBA" id="ARBA00022846"/>
    </source>
</evidence>
<organism evidence="12 13">
    <name type="scientific">Bugula neritina</name>
    <name type="common">Brown bryozoan</name>
    <name type="synonym">Sertularia neritina</name>
    <dbReference type="NCBI Taxonomy" id="10212"/>
    <lineage>
        <taxon>Eukaryota</taxon>
        <taxon>Metazoa</taxon>
        <taxon>Spiralia</taxon>
        <taxon>Lophotrochozoa</taxon>
        <taxon>Bryozoa</taxon>
        <taxon>Gymnolaemata</taxon>
        <taxon>Cheilostomatida</taxon>
        <taxon>Flustrina</taxon>
        <taxon>Buguloidea</taxon>
        <taxon>Bugulidae</taxon>
        <taxon>Bugula</taxon>
    </lineage>
</organism>
<evidence type="ECO:0000256" key="5">
    <source>
        <dbReference type="ARBA" id="ARBA00023054"/>
    </source>
</evidence>
<evidence type="ECO:0000256" key="11">
    <source>
        <dbReference type="SAM" id="MobiDB-lite"/>
    </source>
</evidence>
<evidence type="ECO:0000256" key="3">
    <source>
        <dbReference type="ARBA" id="ARBA00022490"/>
    </source>
</evidence>
<sequence>MEEEERKRSEAFAADSERNDKIACMLQKRQEADIRELNKSLNEFRMMHQQPDGRREFDLYDPDYLKKDKPARVHDDDPRLTISGLQKFDGEDLNNKARTKYQHEQLREWSEKQKQEREQADANQREADRLYELKMRELDQRAMELAKAEEDCRRAINIATKDYNKALENETNEKRRLHKQQELDDNHTELANHIYGDILTENPAVAQSAWGPHRVITDRWKGMSPEQIAQIKKTQADQIKETERLRQEEELRNKEWDRQRVAMARAGELLERQQERVRKEMNKQQAIDNLRLGQEQKSTKTSFIMRSTPTRPPRLTSCSSTRPADKVDITKFLCKLA</sequence>
<gene>
    <name evidence="12" type="ORF">EB796_022234</name>
</gene>
<reference evidence="12" key="1">
    <citation type="submission" date="2020-06" db="EMBL/GenBank/DDBJ databases">
        <title>Draft genome of Bugula neritina, a colonial animal packing powerful symbionts and potential medicines.</title>
        <authorList>
            <person name="Rayko M."/>
        </authorList>
    </citation>
    <scope>NUCLEOTIDE SEQUENCE [LARGE SCALE GENOMIC DNA]</scope>
    <source>
        <strain evidence="12">Kwan_BN1</strain>
    </source>
</reference>
<evidence type="ECO:0000256" key="6">
    <source>
        <dbReference type="ARBA" id="ARBA00023069"/>
    </source>
</evidence>
<proteinExistence type="inferred from homology"/>
<keyword evidence="8" id="KW-0966">Cell projection</keyword>
<comment type="similarity">
    <text evidence="2">Belongs to the RIB43A family.</text>
</comment>
<dbReference type="InterPro" id="IPR008805">
    <property type="entry name" value="RIB43A"/>
</dbReference>
<dbReference type="PANTHER" id="PTHR14517">
    <property type="entry name" value="RIB43A-RELATED"/>
    <property type="match status" value="1"/>
</dbReference>
<keyword evidence="3" id="KW-0963">Cytoplasm</keyword>
<name>A0A7J7J023_BUGNE</name>
<feature type="coiled-coil region" evidence="10">
    <location>
        <begin position="232"/>
        <end position="283"/>
    </location>
</feature>
<dbReference type="AlphaFoldDB" id="A0A7J7J023"/>
<feature type="region of interest" description="Disordered" evidence="11">
    <location>
        <begin position="102"/>
        <end position="126"/>
    </location>
</feature>
<dbReference type="Pfam" id="PF05914">
    <property type="entry name" value="RIB43A"/>
    <property type="match status" value="1"/>
</dbReference>
<comment type="caution">
    <text evidence="12">The sequence shown here is derived from an EMBL/GenBank/DDBJ whole genome shotgun (WGS) entry which is preliminary data.</text>
</comment>
<evidence type="ECO:0000256" key="1">
    <source>
        <dbReference type="ARBA" id="ARBA00004611"/>
    </source>
</evidence>
<evidence type="ECO:0000256" key="9">
    <source>
        <dbReference type="ARBA" id="ARBA00046435"/>
    </source>
</evidence>
<protein>
    <submittedName>
        <fullName evidence="12">RIBC2</fullName>
    </submittedName>
</protein>
<evidence type="ECO:0000313" key="12">
    <source>
        <dbReference type="EMBL" id="KAF6019463.1"/>
    </source>
</evidence>
<evidence type="ECO:0000256" key="7">
    <source>
        <dbReference type="ARBA" id="ARBA00023212"/>
    </source>
</evidence>